<organism evidence="7">
    <name type="scientific">Sitodiplosis mosellana</name>
    <name type="common">orange wheat blossom midge</name>
    <dbReference type="NCBI Taxonomy" id="263140"/>
    <lineage>
        <taxon>Eukaryota</taxon>
        <taxon>Metazoa</taxon>
        <taxon>Ecdysozoa</taxon>
        <taxon>Arthropoda</taxon>
        <taxon>Hexapoda</taxon>
        <taxon>Insecta</taxon>
        <taxon>Pterygota</taxon>
        <taxon>Neoptera</taxon>
        <taxon>Endopterygota</taxon>
        <taxon>Diptera</taxon>
        <taxon>Nematocera</taxon>
        <taxon>Sciaroidea</taxon>
        <taxon>Cecidomyiidae</taxon>
        <taxon>Sitodiplosis</taxon>
    </lineage>
</organism>
<reference evidence="7" key="2">
    <citation type="journal article" date="2014" name="Biochem. Biophys. Res. Commun.">
        <title>Identification and expression profile analysis of putative odorant-binding proteins in Sitodiplosis mosellana (Gehin) (Diptera: Cecidomyiidae).</title>
        <authorList>
            <person name="Gong Z.J."/>
            <person name="Miao J."/>
            <person name="Duan Y."/>
            <person name="Jiang Y.L."/>
            <person name="Li T."/>
            <person name="Wu Y.Q."/>
        </authorList>
    </citation>
    <scope>NUCLEOTIDE SEQUENCE</scope>
</reference>
<evidence type="ECO:0000256" key="1">
    <source>
        <dbReference type="ARBA" id="ARBA00004613"/>
    </source>
</evidence>
<comment type="similarity">
    <text evidence="2">Belongs to the PBP/GOBP family.</text>
</comment>
<feature type="chain" id="PRO_5004955743" evidence="6">
    <location>
        <begin position="19"/>
        <end position="147"/>
    </location>
</feature>
<sequence>MQLIATAIFLAFVGFCWSVETNADIFSEHLKWQETLGTARRECQTTLHVSEDAVREHGLGNRTNSEATQCFAKCIFTKLGMFNETNGFNEDSSIDRFRVAMVAKEDNIPSIREIVVKCASKKIKTENACGWANRGFECFRKEGLSLG</sequence>
<evidence type="ECO:0000256" key="3">
    <source>
        <dbReference type="ARBA" id="ARBA00022525"/>
    </source>
</evidence>
<dbReference type="Pfam" id="PF01395">
    <property type="entry name" value="PBP_GOBP"/>
    <property type="match status" value="1"/>
</dbReference>
<proteinExistence type="evidence at transcript level"/>
<dbReference type="SMART" id="SM00708">
    <property type="entry name" value="PhBP"/>
    <property type="match status" value="1"/>
</dbReference>
<reference evidence="7" key="1">
    <citation type="submission" date="2013-10" db="EMBL/GenBank/DDBJ databases">
        <authorList>
            <person name="Gong Z."/>
            <person name="Wu Y."/>
        </authorList>
    </citation>
    <scope>NUCLEOTIDE SEQUENCE</scope>
</reference>
<dbReference type="GO" id="GO:0007608">
    <property type="term" value="P:sensory perception of smell"/>
    <property type="evidence" value="ECO:0007669"/>
    <property type="project" value="TreeGrafter"/>
</dbReference>
<dbReference type="PANTHER" id="PTHR11857">
    <property type="entry name" value="ODORANT BINDING PROTEIN-RELATED"/>
    <property type="match status" value="1"/>
</dbReference>
<evidence type="ECO:0000256" key="4">
    <source>
        <dbReference type="ARBA" id="ARBA00022729"/>
    </source>
</evidence>
<name>X5FT04_9DIPT</name>
<dbReference type="GO" id="GO:0005615">
    <property type="term" value="C:extracellular space"/>
    <property type="evidence" value="ECO:0007669"/>
    <property type="project" value="TreeGrafter"/>
</dbReference>
<feature type="signal peptide" evidence="6">
    <location>
        <begin position="1"/>
        <end position="18"/>
    </location>
</feature>
<evidence type="ECO:0000256" key="2">
    <source>
        <dbReference type="ARBA" id="ARBA00008098"/>
    </source>
</evidence>
<evidence type="ECO:0000313" key="7">
    <source>
        <dbReference type="EMBL" id="AHW83253.1"/>
    </source>
</evidence>
<dbReference type="GO" id="GO:0005549">
    <property type="term" value="F:odorant binding"/>
    <property type="evidence" value="ECO:0007669"/>
    <property type="project" value="InterPro"/>
</dbReference>
<dbReference type="CDD" id="cd23992">
    <property type="entry name" value="PBP_GOBP"/>
    <property type="match status" value="1"/>
</dbReference>
<dbReference type="EMBL" id="KF782363">
    <property type="protein sequence ID" value="AHW83253.1"/>
    <property type="molecule type" value="mRNA"/>
</dbReference>
<evidence type="ECO:0000256" key="6">
    <source>
        <dbReference type="SAM" id="SignalP"/>
    </source>
</evidence>
<keyword evidence="4 6" id="KW-0732">Signal</keyword>
<dbReference type="AlphaFoldDB" id="X5FT04"/>
<dbReference type="PANTHER" id="PTHR11857:SF46">
    <property type="entry name" value="GENERAL ODORANT-BINDING PROTEIN 99A-RELATED"/>
    <property type="match status" value="1"/>
</dbReference>
<keyword evidence="5" id="KW-1015">Disulfide bond</keyword>
<evidence type="ECO:0000256" key="5">
    <source>
        <dbReference type="ARBA" id="ARBA00023157"/>
    </source>
</evidence>
<dbReference type="InterPro" id="IPR006170">
    <property type="entry name" value="PBP/GOBP"/>
</dbReference>
<accession>X5FT04</accession>
<dbReference type="InterPro" id="IPR036728">
    <property type="entry name" value="PBP_GOBP_sf"/>
</dbReference>
<comment type="subcellular location">
    <subcellularLocation>
        <location evidence="1">Secreted</location>
    </subcellularLocation>
</comment>
<keyword evidence="3" id="KW-0964">Secreted</keyword>
<dbReference type="SUPFAM" id="SSF47565">
    <property type="entry name" value="Insect pheromone/odorant-binding proteins"/>
    <property type="match status" value="1"/>
</dbReference>
<protein>
    <submittedName>
        <fullName evidence="7">Odorant binding protein OBP1</fullName>
    </submittedName>
</protein>
<dbReference type="Gene3D" id="1.10.238.20">
    <property type="entry name" value="Pheromone/general odorant binding protein domain"/>
    <property type="match status" value="1"/>
</dbReference>